<dbReference type="PROSITE" id="PS50943">
    <property type="entry name" value="HTH_CROC1"/>
    <property type="match status" value="1"/>
</dbReference>
<evidence type="ECO:0000313" key="6">
    <source>
        <dbReference type="EMBL" id="SER22602.1"/>
    </source>
</evidence>
<feature type="site" description="Important for autoinhibition of adenylyltransferase activity" evidence="3">
    <location>
        <position position="145"/>
    </location>
</feature>
<feature type="domain" description="HTH cro/C1-type" evidence="4">
    <location>
        <begin position="5"/>
        <end position="59"/>
    </location>
</feature>
<feature type="active site" evidence="1">
    <location>
        <position position="274"/>
    </location>
</feature>
<reference evidence="7" key="1">
    <citation type="submission" date="2016-10" db="EMBL/GenBank/DDBJ databases">
        <authorList>
            <person name="Varghese N."/>
            <person name="Submissions S."/>
        </authorList>
    </citation>
    <scope>NUCLEOTIDE SEQUENCE [LARGE SCALE GENOMIC DNA]</scope>
    <source>
        <strain evidence="7">DSM 15719</strain>
    </source>
</reference>
<keyword evidence="2" id="KW-0547">Nucleotide-binding</keyword>
<dbReference type="GO" id="GO:0005524">
    <property type="term" value="F:ATP binding"/>
    <property type="evidence" value="ECO:0007669"/>
    <property type="project" value="UniProtKB-KW"/>
</dbReference>
<gene>
    <name evidence="6" type="ORF">SAMN05444355_10881</name>
</gene>
<sequence>MKTLLKKARELKNLKTREVAQLLGIDQALISKFESGSRKPTKDQVTKLAKLLEIDLETIMVSWLKEKIIHEIGQDEFALKALRAAEEEIKLNSILPVKKVSTLLQKILDEIDFIKSKLKTFSQIKTSSITQALEVEYTFCSNWMEGNTLSLEETDLVINEGQTISGKSMREHLEAINHQEAIEFIKNRIQNNEALLEKEIVSLHSIILRGILPKEAGQYRAVAITIKDKSFNPCDPAAIPQEVEALFNWYEGNKNKIHPIILAATVKERFLTIHPFINGNGKVSRLIMNSILLQHGYLVASIKADNDNRNLYYQALKGAITKENKDDFILFVAQIEKQSLEHYIETVSQ</sequence>
<evidence type="ECO:0000259" key="5">
    <source>
        <dbReference type="PROSITE" id="PS51459"/>
    </source>
</evidence>
<dbReference type="PANTHER" id="PTHR13504">
    <property type="entry name" value="FIDO DOMAIN-CONTAINING PROTEIN DDB_G0283145"/>
    <property type="match status" value="1"/>
</dbReference>
<evidence type="ECO:0000259" key="4">
    <source>
        <dbReference type="PROSITE" id="PS50943"/>
    </source>
</evidence>
<feature type="domain" description="Fido" evidence="5">
    <location>
        <begin position="195"/>
        <end position="334"/>
    </location>
</feature>
<dbReference type="AlphaFoldDB" id="A0A1H9MFZ7"/>
<dbReference type="InterPro" id="IPR036597">
    <property type="entry name" value="Fido-like_dom_sf"/>
</dbReference>
<dbReference type="InterPro" id="IPR040198">
    <property type="entry name" value="Fido_containing"/>
</dbReference>
<proteinExistence type="predicted"/>
<dbReference type="SMART" id="SM00530">
    <property type="entry name" value="HTH_XRE"/>
    <property type="match status" value="1"/>
</dbReference>
<dbReference type="InterPro" id="IPR001387">
    <property type="entry name" value="Cro/C1-type_HTH"/>
</dbReference>
<accession>A0A1H9MFZ7</accession>
<evidence type="ECO:0000256" key="2">
    <source>
        <dbReference type="PIRSR" id="PIRSR640198-2"/>
    </source>
</evidence>
<dbReference type="EMBL" id="FOFZ01000008">
    <property type="protein sequence ID" value="SER22602.1"/>
    <property type="molecule type" value="Genomic_DNA"/>
</dbReference>
<dbReference type="GO" id="GO:0003677">
    <property type="term" value="F:DNA binding"/>
    <property type="evidence" value="ECO:0007669"/>
    <property type="project" value="InterPro"/>
</dbReference>
<dbReference type="Proteomes" id="UP000183658">
    <property type="component" value="Unassembled WGS sequence"/>
</dbReference>
<keyword evidence="2" id="KW-0067">ATP-binding</keyword>
<dbReference type="CDD" id="cd00093">
    <property type="entry name" value="HTH_XRE"/>
    <property type="match status" value="1"/>
</dbReference>
<dbReference type="PANTHER" id="PTHR13504:SF38">
    <property type="entry name" value="FIDO DOMAIN-CONTAINING PROTEIN"/>
    <property type="match status" value="1"/>
</dbReference>
<dbReference type="SUPFAM" id="SSF140931">
    <property type="entry name" value="Fic-like"/>
    <property type="match status" value="1"/>
</dbReference>
<name>A0A1H9MFZ7_FLAFI</name>
<dbReference type="Gene3D" id="1.10.260.40">
    <property type="entry name" value="lambda repressor-like DNA-binding domains"/>
    <property type="match status" value="1"/>
</dbReference>
<evidence type="ECO:0000313" key="7">
    <source>
        <dbReference type="Proteomes" id="UP000183658"/>
    </source>
</evidence>
<dbReference type="PROSITE" id="PS51459">
    <property type="entry name" value="FIDO"/>
    <property type="match status" value="1"/>
</dbReference>
<evidence type="ECO:0000256" key="1">
    <source>
        <dbReference type="PIRSR" id="PIRSR640198-1"/>
    </source>
</evidence>
<dbReference type="InterPro" id="IPR010982">
    <property type="entry name" value="Lambda_DNA-bd_dom_sf"/>
</dbReference>
<keyword evidence="7" id="KW-1185">Reference proteome</keyword>
<feature type="binding site" evidence="2">
    <location>
        <begin position="312"/>
        <end position="313"/>
    </location>
    <ligand>
        <name>ATP</name>
        <dbReference type="ChEBI" id="CHEBI:30616"/>
    </ligand>
</feature>
<dbReference type="OrthoDB" id="9814400at2"/>
<dbReference type="Pfam" id="PF02661">
    <property type="entry name" value="Fic"/>
    <property type="match status" value="1"/>
</dbReference>
<dbReference type="Gene3D" id="1.10.3290.10">
    <property type="entry name" value="Fido-like domain"/>
    <property type="match status" value="1"/>
</dbReference>
<dbReference type="InterPro" id="IPR003812">
    <property type="entry name" value="Fido"/>
</dbReference>
<dbReference type="RefSeq" id="WP_074723670.1">
    <property type="nucleotide sequence ID" value="NZ_CBCRVS010000015.1"/>
</dbReference>
<dbReference type="SUPFAM" id="SSF47413">
    <property type="entry name" value="lambda repressor-like DNA-binding domains"/>
    <property type="match status" value="1"/>
</dbReference>
<protein>
    <submittedName>
        <fullName evidence="6">Helix-turn-helix domain-containing protein</fullName>
    </submittedName>
</protein>
<evidence type="ECO:0000256" key="3">
    <source>
        <dbReference type="PIRSR" id="PIRSR640198-3"/>
    </source>
</evidence>
<organism evidence="6 7">
    <name type="scientific">Flavobacterium frigoris</name>
    <dbReference type="NCBI Taxonomy" id="229204"/>
    <lineage>
        <taxon>Bacteria</taxon>
        <taxon>Pseudomonadati</taxon>
        <taxon>Bacteroidota</taxon>
        <taxon>Flavobacteriia</taxon>
        <taxon>Flavobacteriales</taxon>
        <taxon>Flavobacteriaceae</taxon>
        <taxon>Flavobacterium</taxon>
    </lineage>
</organism>
<dbReference type="Pfam" id="PF01381">
    <property type="entry name" value="HTH_3"/>
    <property type="match status" value="1"/>
</dbReference>